<evidence type="ECO:0000313" key="13">
    <source>
        <dbReference type="Proteomes" id="UP000239649"/>
    </source>
</evidence>
<dbReference type="GO" id="GO:0009423">
    <property type="term" value="P:chorismate biosynthetic process"/>
    <property type="evidence" value="ECO:0007669"/>
    <property type="project" value="UniProtKB-UniRule"/>
</dbReference>
<feature type="compositionally biased region" description="Basic and acidic residues" evidence="9">
    <location>
        <begin position="652"/>
        <end position="662"/>
    </location>
</feature>
<dbReference type="PROSITE" id="PS00885">
    <property type="entry name" value="EPSP_SYNTHASE_2"/>
    <property type="match status" value="1"/>
</dbReference>
<dbReference type="CDD" id="cd01556">
    <property type="entry name" value="EPSP_synthase"/>
    <property type="match status" value="1"/>
</dbReference>
<evidence type="ECO:0000259" key="11">
    <source>
        <dbReference type="PROSITE" id="PS50011"/>
    </source>
</evidence>
<keyword evidence="5 8" id="KW-0808">Transferase</keyword>
<evidence type="ECO:0000313" key="12">
    <source>
        <dbReference type="EMBL" id="PSC69867.1"/>
    </source>
</evidence>
<dbReference type="InterPro" id="IPR006264">
    <property type="entry name" value="EPSP_synthase"/>
</dbReference>
<feature type="region of interest" description="Disordered" evidence="9">
    <location>
        <begin position="585"/>
        <end position="670"/>
    </location>
</feature>
<dbReference type="GO" id="GO:0004672">
    <property type="term" value="F:protein kinase activity"/>
    <property type="evidence" value="ECO:0007669"/>
    <property type="project" value="InterPro"/>
</dbReference>
<dbReference type="GO" id="GO:0005524">
    <property type="term" value="F:ATP binding"/>
    <property type="evidence" value="ECO:0007669"/>
    <property type="project" value="InterPro"/>
</dbReference>
<dbReference type="OrthoDB" id="197068at2759"/>
<dbReference type="Pfam" id="PF00069">
    <property type="entry name" value="Pkinase"/>
    <property type="match status" value="1"/>
</dbReference>
<dbReference type="InterPro" id="IPR011009">
    <property type="entry name" value="Kinase-like_dom_sf"/>
</dbReference>
<dbReference type="HAMAP" id="MF_00210">
    <property type="entry name" value="EPSP_synth"/>
    <property type="match status" value="1"/>
</dbReference>
<feature type="compositionally biased region" description="Low complexity" evidence="9">
    <location>
        <begin position="855"/>
        <end position="865"/>
    </location>
</feature>
<feature type="transmembrane region" description="Helical" evidence="10">
    <location>
        <begin position="304"/>
        <end position="328"/>
    </location>
</feature>
<keyword evidence="10" id="KW-0812">Transmembrane</keyword>
<dbReference type="PROSITE" id="PS00108">
    <property type="entry name" value="PROTEIN_KINASE_ST"/>
    <property type="match status" value="1"/>
</dbReference>
<feature type="transmembrane region" description="Helical" evidence="10">
    <location>
        <begin position="382"/>
        <end position="399"/>
    </location>
</feature>
<comment type="caution">
    <text evidence="12">The sequence shown here is derived from an EMBL/GenBank/DDBJ whole genome shotgun (WGS) entry which is preliminary data.</text>
</comment>
<feature type="transmembrane region" description="Helical" evidence="10">
    <location>
        <begin position="214"/>
        <end position="239"/>
    </location>
</feature>
<protein>
    <recommendedName>
        <fullName evidence="3 8">3-phosphoshikimate 1-carboxyvinyltransferase</fullName>
        <ecNumber evidence="3 8">2.5.1.19</ecNumber>
    </recommendedName>
</protein>
<dbReference type="SUPFAM" id="SSF56112">
    <property type="entry name" value="Protein kinase-like (PK-like)"/>
    <property type="match status" value="1"/>
</dbReference>
<proteinExistence type="inferred from homology"/>
<feature type="transmembrane region" description="Helical" evidence="10">
    <location>
        <begin position="160"/>
        <end position="182"/>
    </location>
</feature>
<reference evidence="12 13" key="1">
    <citation type="journal article" date="2018" name="Plant J.">
        <title>Genome sequences of Chlorella sorokiniana UTEX 1602 and Micractinium conductrix SAG 241.80: implications to maltose excretion by a green alga.</title>
        <authorList>
            <person name="Arriola M.B."/>
            <person name="Velmurugan N."/>
            <person name="Zhang Y."/>
            <person name="Plunkett M.H."/>
            <person name="Hondzo H."/>
            <person name="Barney B.M."/>
        </authorList>
    </citation>
    <scope>NUCLEOTIDE SEQUENCE [LARGE SCALE GENOMIC DNA]</scope>
    <source>
        <strain evidence="12 13">SAG 241.80</strain>
    </source>
</reference>
<dbReference type="InterPro" id="IPR008271">
    <property type="entry name" value="Ser/Thr_kinase_AS"/>
</dbReference>
<dbReference type="FunFam" id="3.65.10.10:FF:000004">
    <property type="entry name" value="3-phosphoshikimate 1-carboxyvinyltransferase"/>
    <property type="match status" value="1"/>
</dbReference>
<dbReference type="GO" id="GO:0009073">
    <property type="term" value="P:aromatic amino acid family biosynthetic process"/>
    <property type="evidence" value="ECO:0007669"/>
    <property type="project" value="UniProtKB-UniRule"/>
</dbReference>
<evidence type="ECO:0000256" key="1">
    <source>
        <dbReference type="ARBA" id="ARBA00004811"/>
    </source>
</evidence>
<dbReference type="Pfam" id="PF00275">
    <property type="entry name" value="EPSP_synthase"/>
    <property type="match status" value="1"/>
</dbReference>
<evidence type="ECO:0000256" key="6">
    <source>
        <dbReference type="ARBA" id="ARBA00023141"/>
    </source>
</evidence>
<dbReference type="STRING" id="554055.A0A2P6V703"/>
<keyword evidence="10" id="KW-1133">Transmembrane helix</keyword>
<feature type="transmembrane region" description="Helical" evidence="10">
    <location>
        <begin position="340"/>
        <end position="362"/>
    </location>
</feature>
<dbReference type="GO" id="GO:0003866">
    <property type="term" value="F:3-phosphoshikimate 1-carboxyvinyltransferase activity"/>
    <property type="evidence" value="ECO:0007669"/>
    <property type="project" value="UniProtKB-UniRule"/>
</dbReference>
<gene>
    <name evidence="12" type="ORF">C2E20_6577</name>
</gene>
<dbReference type="UniPathway" id="UPA00053">
    <property type="reaction ID" value="UER00089"/>
</dbReference>
<organism evidence="12 13">
    <name type="scientific">Micractinium conductrix</name>
    <dbReference type="NCBI Taxonomy" id="554055"/>
    <lineage>
        <taxon>Eukaryota</taxon>
        <taxon>Viridiplantae</taxon>
        <taxon>Chlorophyta</taxon>
        <taxon>core chlorophytes</taxon>
        <taxon>Trebouxiophyceae</taxon>
        <taxon>Chlorellales</taxon>
        <taxon>Chlorellaceae</taxon>
        <taxon>Chlorella clade</taxon>
        <taxon>Micractinium</taxon>
    </lineage>
</organism>
<dbReference type="Gene3D" id="1.10.510.10">
    <property type="entry name" value="Transferase(Phosphotransferase) domain 1"/>
    <property type="match status" value="1"/>
</dbReference>
<feature type="transmembrane region" description="Helical" evidence="10">
    <location>
        <begin position="120"/>
        <end position="148"/>
    </location>
</feature>
<keyword evidence="4 8" id="KW-0028">Amino-acid biosynthesis</keyword>
<evidence type="ECO:0000256" key="4">
    <source>
        <dbReference type="ARBA" id="ARBA00022605"/>
    </source>
</evidence>
<dbReference type="InterPro" id="IPR000719">
    <property type="entry name" value="Prot_kinase_dom"/>
</dbReference>
<sequence length="1770" mass="188099">MGDDQPPPPARVPGGTSRCDTGGGAATPPATPAVDTGLGAGPSLDGCAPTPAGQLAPHPAPTKPFDEGKADAAERGMPARLGSAGSAPLDLLPSAVSEMEVAPRPSVRERARRAASAAAYIWWGLPTACKATLLMAVVNFIMSAVYASVAVSLPDVDEEIHITVTIVISAVFVLYTVADAIVYENTLELATSILLDTLVLARVMWFAISGTRNQSFTIALCTAMAVCQAVYVCVAIMAWREFGWRLYGKLGVDYREKGAERRMRRALQRNAYVTLLKINGMLMVVLSAIGVVVSIEKRGGDIHVAVLCISLAGLCVGSTVTFVAARLVLRMRQANLRLLLLFHALMPVALAQPISLICIYNLSNNNESNANVTLNVSGGSYIATLLLLWWGTLFMYRLLHQKTPAAGASATLSTSVFSMTDPVLAAMHAGAWLGKPTQRSPRKLRFFQLSHDGSTLRWGWYKFVRLYYVEEMFHSDSDLTLTLTFPFEAELVLKFPDRATYLAWRRGLAHLLLLIMAPGSPLDPEISRLGSSGSQGVAGWAAVGRTSSKTVWSSAAAEEEASSHSVLQQLGVRVQALGRRVAPRRWATPSVSWSPAARSRALDSGEAAAPGGATEEGKAAPAGGDPAQGQSPSFKEASPKLSSTPPTTTERAQQDQQRRHDASVTQQAKRQRMAAYLQSLAVATHPSIALSSPSAAALPKAARSRLHHRPRPDAASGSVTSRPPSVSVGVQTDESALSDAASSRPSSVAGGGGGWPHWGLTQSTLTMNSSGATAFTAGTDGSIAEQYMLAMQATMVGGDGGGGGVPPWAQPEQQQGPPPPQVQAQQQQQDAATADAANGDADIAASYLAAMAAAAGGAPPGSSGPNPTPQPIPSLAPQSLPLAPDGDGGLAAEYLAAMGAAGAPPAAQQQQQQQFGGQGTPVAALPPAVAQVERQVRRSPQTSPLQQLVWQQQRCLMRQLSHQQLQLPQSPASPLEQLAWQQAASGRGTPLAGTPFASQALLSYAPPGGSLFQLATAVDVIDIEELSLGKMLGSGAEGAVYAAWFLESPVAVKKFERAEDSLHEVEMYLQAGSHDNVVALRGLCQHEGSMYLVLEYCPRGTLDALLHHSAKQPWDPQKLLALVRSIARGMHYLHSRNILHRDLKPANIFVGHGQMMKIGDFGMARILTPSSGEGGAIGPPHLRRLTPGTVGTVQYSAPELLNEDLQPQGVNDGDWALRLDVWSFGVTLWEVLERRRPFEGLSQHAVQAQWVADPYAARLPPVRLPEHLRDRAGKRIFRGLSDLVEDCTRLDPYARPTFRDVLLRLKSLTAFAARSDGLPRRRAALVPQAVAAAEKVAELTLQPVRVIEGHVKLPGSKSLSNRILLLAALAEGVTTVENILDSEDIRYMVGALKTLGVQLEEDWANDRLVVTGCAGRFPVEGAELFLGNAGTAMRPLTAAVAAAGRGRFVLDGVARMRERPIQDLVDGLVQLGVKASCTMGTGCPPVEIQAEGLPSGSVSLSGSVSSQYLTALLMAAPLATGAEGIYIKISDELISQPYVDMTVKLMERFGVKVNKLDGLQHMHIPAGQTYKSPGMAYVEGDASSASYFLAGATMTGGTITVEGCGSDSLQGDVRFAEVMGLMGANVEWAPYSITITGPPRGQLKSIDHNCNDIPDAAMTAAVAALLADGQTTIRDVYSWRVKETERMKAIVAELTKLGATVEEGHDFCIITPPKEVKPNVSIETYDDHRMAMAFSLVAACGVPVTILDPGCTRKTFPTYWSVFETVAKYE</sequence>
<evidence type="ECO:0000256" key="5">
    <source>
        <dbReference type="ARBA" id="ARBA00022679"/>
    </source>
</evidence>
<evidence type="ECO:0000256" key="9">
    <source>
        <dbReference type="SAM" id="MobiDB-lite"/>
    </source>
</evidence>
<dbReference type="PANTHER" id="PTHR21090">
    <property type="entry name" value="AROM/DEHYDROQUINATE SYNTHASE"/>
    <property type="match status" value="1"/>
</dbReference>
<dbReference type="Proteomes" id="UP000239649">
    <property type="component" value="Unassembled WGS sequence"/>
</dbReference>
<dbReference type="InterPro" id="IPR036968">
    <property type="entry name" value="Enolpyruvate_Tfrase_sf"/>
</dbReference>
<feature type="compositionally biased region" description="Low complexity" evidence="9">
    <location>
        <begin position="806"/>
        <end position="815"/>
    </location>
</feature>
<feature type="region of interest" description="Disordered" evidence="9">
    <location>
        <begin position="1"/>
        <end position="70"/>
    </location>
</feature>
<dbReference type="Gene3D" id="3.65.10.10">
    <property type="entry name" value="Enolpyruvate transferase domain"/>
    <property type="match status" value="2"/>
</dbReference>
<name>A0A2P6V703_9CHLO</name>
<comment type="catalytic activity">
    <reaction evidence="7">
        <text>3-phosphoshikimate + phosphoenolpyruvate = 5-O-(1-carboxyvinyl)-3-phosphoshikimate + phosphate</text>
        <dbReference type="Rhea" id="RHEA:21256"/>
        <dbReference type="ChEBI" id="CHEBI:43474"/>
        <dbReference type="ChEBI" id="CHEBI:57701"/>
        <dbReference type="ChEBI" id="CHEBI:58702"/>
        <dbReference type="ChEBI" id="CHEBI:145989"/>
        <dbReference type="EC" id="2.5.1.19"/>
    </reaction>
    <physiologicalReaction direction="left-to-right" evidence="7">
        <dbReference type="Rhea" id="RHEA:21257"/>
    </physiologicalReaction>
</comment>
<dbReference type="SUPFAM" id="SSF55205">
    <property type="entry name" value="EPT/RTPC-like"/>
    <property type="match status" value="1"/>
</dbReference>
<feature type="domain" description="Protein kinase" evidence="11">
    <location>
        <begin position="1026"/>
        <end position="1312"/>
    </location>
</feature>
<feature type="compositionally biased region" description="Low complexity" evidence="9">
    <location>
        <begin position="822"/>
        <end position="837"/>
    </location>
</feature>
<dbReference type="InterPro" id="IPR001986">
    <property type="entry name" value="Enolpyruvate_Tfrase_dom"/>
</dbReference>
<feature type="compositionally biased region" description="Low complexity" evidence="9">
    <location>
        <begin position="875"/>
        <end position="888"/>
    </location>
</feature>
<keyword evidence="6 8" id="KW-0057">Aromatic amino acid biosynthesis</keyword>
<evidence type="ECO:0000256" key="7">
    <source>
        <dbReference type="ARBA" id="ARBA00044633"/>
    </source>
</evidence>
<keyword evidence="13" id="KW-1185">Reference proteome</keyword>
<dbReference type="SMART" id="SM00220">
    <property type="entry name" value="S_TKc"/>
    <property type="match status" value="1"/>
</dbReference>
<feature type="region of interest" description="Disordered" evidence="9">
    <location>
        <begin position="691"/>
        <end position="762"/>
    </location>
</feature>
<dbReference type="PANTHER" id="PTHR21090:SF5">
    <property type="entry name" value="PENTAFUNCTIONAL AROM POLYPEPTIDE"/>
    <property type="match status" value="1"/>
</dbReference>
<feature type="transmembrane region" description="Helical" evidence="10">
    <location>
        <begin position="271"/>
        <end position="292"/>
    </location>
</feature>
<feature type="transmembrane region" description="Helical" evidence="10">
    <location>
        <begin position="189"/>
        <end position="208"/>
    </location>
</feature>
<dbReference type="NCBIfam" id="TIGR01356">
    <property type="entry name" value="aroA"/>
    <property type="match status" value="1"/>
</dbReference>
<comment type="similarity">
    <text evidence="2 8">Belongs to the EPSP synthase family.</text>
</comment>
<accession>A0A2P6V703</accession>
<dbReference type="EMBL" id="LHPF02000023">
    <property type="protein sequence ID" value="PSC69867.1"/>
    <property type="molecule type" value="Genomic_DNA"/>
</dbReference>
<feature type="compositionally biased region" description="Low complexity" evidence="9">
    <location>
        <begin position="605"/>
        <end position="630"/>
    </location>
</feature>
<dbReference type="GO" id="GO:0008652">
    <property type="term" value="P:amino acid biosynthetic process"/>
    <property type="evidence" value="ECO:0007669"/>
    <property type="project" value="UniProtKB-KW"/>
</dbReference>
<evidence type="ECO:0000256" key="10">
    <source>
        <dbReference type="SAM" id="Phobius"/>
    </source>
</evidence>
<feature type="compositionally biased region" description="Low complexity" evidence="9">
    <location>
        <begin position="642"/>
        <end position="651"/>
    </location>
</feature>
<evidence type="ECO:0000256" key="8">
    <source>
        <dbReference type="RuleBase" id="RU004164"/>
    </source>
</evidence>
<dbReference type="PROSITE" id="PS50011">
    <property type="entry name" value="PROTEIN_KINASE_DOM"/>
    <property type="match status" value="1"/>
</dbReference>
<keyword evidence="10" id="KW-0472">Membrane</keyword>
<evidence type="ECO:0000256" key="2">
    <source>
        <dbReference type="ARBA" id="ARBA00009948"/>
    </source>
</evidence>
<comment type="pathway">
    <text evidence="1 8">Metabolic intermediate biosynthesis; chorismate biosynthesis; chorismate from D-erythrose 4-phosphate and phosphoenolpyruvate: step 6/7.</text>
</comment>
<dbReference type="EC" id="2.5.1.19" evidence="3 8"/>
<dbReference type="InterPro" id="IPR023193">
    <property type="entry name" value="EPSP_synthase_CS"/>
</dbReference>
<feature type="compositionally biased region" description="Polar residues" evidence="9">
    <location>
        <begin position="717"/>
        <end position="746"/>
    </location>
</feature>
<feature type="region of interest" description="Disordered" evidence="9">
    <location>
        <begin position="855"/>
        <end position="888"/>
    </location>
</feature>
<feature type="region of interest" description="Disordered" evidence="9">
    <location>
        <begin position="798"/>
        <end position="837"/>
    </location>
</feature>
<feature type="compositionally biased region" description="Pro residues" evidence="9">
    <location>
        <begin position="1"/>
        <end position="11"/>
    </location>
</feature>
<dbReference type="InterPro" id="IPR013792">
    <property type="entry name" value="RNA3'P_cycl/enolpyr_Trfase_a/b"/>
</dbReference>
<dbReference type="PROSITE" id="PS00104">
    <property type="entry name" value="EPSP_SYNTHASE_1"/>
    <property type="match status" value="1"/>
</dbReference>
<evidence type="ECO:0000256" key="3">
    <source>
        <dbReference type="ARBA" id="ARBA00012450"/>
    </source>
</evidence>
<feature type="compositionally biased region" description="Low complexity" evidence="9">
    <location>
        <begin position="691"/>
        <end position="701"/>
    </location>
</feature>